<accession>A0A2T0SKB1</accession>
<reference evidence="1 2" key="1">
    <citation type="submission" date="2018-03" db="EMBL/GenBank/DDBJ databases">
        <title>Genomic Encyclopedia of Archaeal and Bacterial Type Strains, Phase II (KMG-II): from individual species to whole genera.</title>
        <authorList>
            <person name="Goeker M."/>
        </authorList>
    </citation>
    <scope>NUCLEOTIDE SEQUENCE [LARGE SCALE GENOMIC DNA]</scope>
    <source>
        <strain evidence="1 2">DSM 28354</strain>
    </source>
</reference>
<organism evidence="1 2">
    <name type="scientific">Spirosoma oryzae</name>
    <dbReference type="NCBI Taxonomy" id="1469603"/>
    <lineage>
        <taxon>Bacteria</taxon>
        <taxon>Pseudomonadati</taxon>
        <taxon>Bacteroidota</taxon>
        <taxon>Cytophagia</taxon>
        <taxon>Cytophagales</taxon>
        <taxon>Cytophagaceae</taxon>
        <taxon>Spirosoma</taxon>
    </lineage>
</organism>
<dbReference type="Proteomes" id="UP000238375">
    <property type="component" value="Unassembled WGS sequence"/>
</dbReference>
<dbReference type="AlphaFoldDB" id="A0A2T0SKB1"/>
<evidence type="ECO:0000313" key="1">
    <source>
        <dbReference type="EMBL" id="PRY33852.1"/>
    </source>
</evidence>
<name>A0A2T0SKB1_9BACT</name>
<evidence type="ECO:0000313" key="2">
    <source>
        <dbReference type="Proteomes" id="UP000238375"/>
    </source>
</evidence>
<keyword evidence="2" id="KW-1185">Reference proteome</keyword>
<protein>
    <submittedName>
        <fullName evidence="1">Uncharacterized protein</fullName>
    </submittedName>
</protein>
<sequence>MPDDTYLKMINVIKEVGDERKRQFVKWGDQSFRTQTDWVAIAGEEFGEVAKEVVDYFLGNQYPTIEQAKRLRNEWLQLAAVAVQAIEMLDRVKIEKPFFGK</sequence>
<dbReference type="EMBL" id="PVTE01000019">
    <property type="protein sequence ID" value="PRY33852.1"/>
    <property type="molecule type" value="Genomic_DNA"/>
</dbReference>
<proteinExistence type="predicted"/>
<comment type="caution">
    <text evidence="1">The sequence shown here is derived from an EMBL/GenBank/DDBJ whole genome shotgun (WGS) entry which is preliminary data.</text>
</comment>
<gene>
    <name evidence="1" type="ORF">CLV58_1191</name>
</gene>